<sequence length="58" mass="6070">MPRREGGAERRGCRGGGRTRWRGGRAAGRCGGGAGATGGHGLLDRDGRQRAGRLHMRA</sequence>
<feature type="compositionally biased region" description="Gly residues" evidence="1">
    <location>
        <begin position="25"/>
        <end position="41"/>
    </location>
</feature>
<proteinExistence type="predicted"/>
<evidence type="ECO:0000313" key="2">
    <source>
        <dbReference type="EMBL" id="SLM95940.1"/>
    </source>
</evidence>
<dbReference type="EMBL" id="FWFG01000119">
    <property type="protein sequence ID" value="SLM95940.1"/>
    <property type="molecule type" value="Genomic_DNA"/>
</dbReference>
<keyword evidence="3" id="KW-1185">Reference proteome</keyword>
<evidence type="ECO:0000313" key="3">
    <source>
        <dbReference type="Proteomes" id="UP000195981"/>
    </source>
</evidence>
<evidence type="ECO:0000256" key="1">
    <source>
        <dbReference type="SAM" id="MobiDB-lite"/>
    </source>
</evidence>
<name>A0A1X6XA09_9MICO</name>
<dbReference type="Proteomes" id="UP000195981">
    <property type="component" value="Unassembled WGS sequence"/>
</dbReference>
<protein>
    <submittedName>
        <fullName evidence="2">Uncharacterized protein</fullName>
    </submittedName>
</protein>
<feature type="compositionally biased region" description="Basic and acidic residues" evidence="1">
    <location>
        <begin position="1"/>
        <end position="12"/>
    </location>
</feature>
<organism evidence="2 3">
    <name type="scientific">Brachybacterium nesterenkovii</name>
    <dbReference type="NCBI Taxonomy" id="47847"/>
    <lineage>
        <taxon>Bacteria</taxon>
        <taxon>Bacillati</taxon>
        <taxon>Actinomycetota</taxon>
        <taxon>Actinomycetes</taxon>
        <taxon>Micrococcales</taxon>
        <taxon>Dermabacteraceae</taxon>
        <taxon>Brachybacterium</taxon>
    </lineage>
</organism>
<dbReference type="AlphaFoldDB" id="A0A1X6XA09"/>
<reference evidence="2 3" key="1">
    <citation type="submission" date="2017-02" db="EMBL/GenBank/DDBJ databases">
        <authorList>
            <person name="Peterson S.W."/>
        </authorList>
    </citation>
    <scope>NUCLEOTIDE SEQUENCE [LARGE SCALE GENOMIC DNA]</scope>
    <source>
        <strain evidence="2 3">CIP104813</strain>
    </source>
</reference>
<accession>A0A1X6XA09</accession>
<feature type="region of interest" description="Disordered" evidence="1">
    <location>
        <begin position="1"/>
        <end position="58"/>
    </location>
</feature>
<gene>
    <name evidence="2" type="ORF">FM110_13640</name>
</gene>